<comment type="subunit">
    <text evidence="1">Homodimer.</text>
</comment>
<dbReference type="PANTHER" id="PTHR33178">
    <property type="match status" value="1"/>
</dbReference>
<organism evidence="3">
    <name type="scientific">Escherichia coli</name>
    <dbReference type="NCBI Taxonomy" id="562"/>
    <lineage>
        <taxon>Bacteria</taxon>
        <taxon>Pseudomonadati</taxon>
        <taxon>Pseudomonadota</taxon>
        <taxon>Gammaproteobacteria</taxon>
        <taxon>Enterobacterales</taxon>
        <taxon>Enterobacteriaceae</taxon>
        <taxon>Escherichia</taxon>
    </lineage>
</organism>
<evidence type="ECO:0000313" key="3">
    <source>
        <dbReference type="EMBL" id="MHO05847.1"/>
    </source>
</evidence>
<comment type="caution">
    <text evidence="3">The sequence shown here is derived from an EMBL/GenBank/DDBJ whole genome shotgun (WGS) entry which is preliminary data.</text>
</comment>
<dbReference type="InterPro" id="IPR013097">
    <property type="entry name" value="Dabb"/>
</dbReference>
<dbReference type="EMBL" id="RNRV01000030">
    <property type="protein sequence ID" value="MHO05847.1"/>
    <property type="molecule type" value="Genomic_DNA"/>
</dbReference>
<protein>
    <submittedName>
        <fullName evidence="3">Dabb family protein</fullName>
    </submittedName>
</protein>
<dbReference type="PANTHER" id="PTHR33178:SF10">
    <property type="entry name" value="STRESS-RESPONSE A_B BARREL DOMAIN-CONTAINING PROTEIN"/>
    <property type="match status" value="1"/>
</dbReference>
<feature type="domain" description="Stress-response A/B barrel" evidence="2">
    <location>
        <begin position="2"/>
        <end position="96"/>
    </location>
</feature>
<dbReference type="InterPro" id="IPR044662">
    <property type="entry name" value="HS1/DABB1-like"/>
</dbReference>
<accession>A0A3L0W630</accession>
<sequence length="106" mass="11706">MIRHILLIAFKAGILADDIAAVRAAFLDIPARVNGVVAVEWGENDSPEGRAEGFTHSVLMTFADEAARQRYLPHPDHEALKAIFRPVLDRIIVLDYTLQAKDAVSL</sequence>
<dbReference type="SMART" id="SM00886">
    <property type="entry name" value="Dabb"/>
    <property type="match status" value="1"/>
</dbReference>
<dbReference type="AlphaFoldDB" id="A0A3L0W630"/>
<reference evidence="3" key="1">
    <citation type="submission" date="2018-10" db="EMBL/GenBank/DDBJ databases">
        <authorList>
            <consortium name="NARMS: The National Antimicrobial Resistance Monitoring System"/>
        </authorList>
    </citation>
    <scope>NUCLEOTIDE SEQUENCE [LARGE SCALE GENOMIC DNA]</scope>
    <source>
        <strain evidence="3">CVM N17EC0388</strain>
    </source>
</reference>
<dbReference type="Pfam" id="PF07876">
    <property type="entry name" value="Dabb"/>
    <property type="match status" value="1"/>
</dbReference>
<dbReference type="SUPFAM" id="SSF54909">
    <property type="entry name" value="Dimeric alpha+beta barrel"/>
    <property type="match status" value="1"/>
</dbReference>
<proteinExistence type="predicted"/>
<evidence type="ECO:0000256" key="1">
    <source>
        <dbReference type="ARBA" id="ARBA00011738"/>
    </source>
</evidence>
<dbReference type="PROSITE" id="PS51502">
    <property type="entry name" value="S_R_A_B_BARREL"/>
    <property type="match status" value="1"/>
</dbReference>
<gene>
    <name evidence="3" type="ORF">D9F05_15925</name>
</gene>
<dbReference type="InterPro" id="IPR011008">
    <property type="entry name" value="Dimeric_a/b-barrel"/>
</dbReference>
<name>A0A3L0W630_ECOLX</name>
<dbReference type="Gene3D" id="3.30.70.100">
    <property type="match status" value="1"/>
</dbReference>
<evidence type="ECO:0000259" key="2">
    <source>
        <dbReference type="PROSITE" id="PS51502"/>
    </source>
</evidence>